<dbReference type="Proteomes" id="UP001592530">
    <property type="component" value="Unassembled WGS sequence"/>
</dbReference>
<comment type="caution">
    <text evidence="1">The sequence shown here is derived from an EMBL/GenBank/DDBJ whole genome shotgun (WGS) entry which is preliminary data.</text>
</comment>
<dbReference type="EMBL" id="JBHEZY010000015">
    <property type="protein sequence ID" value="MFC1434914.1"/>
    <property type="molecule type" value="Genomic_DNA"/>
</dbReference>
<protein>
    <recommendedName>
        <fullName evidence="3">Recombination endonuclease VII</fullName>
    </recommendedName>
</protein>
<evidence type="ECO:0008006" key="3">
    <source>
        <dbReference type="Google" id="ProtNLM"/>
    </source>
</evidence>
<name>A0ABV6X9I0_9ACTN</name>
<evidence type="ECO:0000313" key="2">
    <source>
        <dbReference type="Proteomes" id="UP001592530"/>
    </source>
</evidence>
<evidence type="ECO:0000313" key="1">
    <source>
        <dbReference type="EMBL" id="MFC1434914.1"/>
    </source>
</evidence>
<gene>
    <name evidence="1" type="ORF">ACEZDB_30160</name>
</gene>
<proteinExistence type="predicted"/>
<dbReference type="RefSeq" id="WP_380557530.1">
    <property type="nucleotide sequence ID" value="NZ_JBHEZY010000015.1"/>
</dbReference>
<reference evidence="1 2" key="1">
    <citation type="submission" date="2024-09" db="EMBL/GenBank/DDBJ databases">
        <authorList>
            <person name="Lee S.D."/>
        </authorList>
    </citation>
    <scope>NUCLEOTIDE SEQUENCE [LARGE SCALE GENOMIC DNA]</scope>
    <source>
        <strain evidence="1 2">N1-3</strain>
    </source>
</reference>
<organism evidence="1 2">
    <name type="scientific">Streptacidiphilus alkalitolerans</name>
    <dbReference type="NCBI Taxonomy" id="3342712"/>
    <lineage>
        <taxon>Bacteria</taxon>
        <taxon>Bacillati</taxon>
        <taxon>Actinomycetota</taxon>
        <taxon>Actinomycetes</taxon>
        <taxon>Kitasatosporales</taxon>
        <taxon>Streptomycetaceae</taxon>
        <taxon>Streptacidiphilus</taxon>
    </lineage>
</organism>
<accession>A0ABV6X9I0</accession>
<sequence>MPERFTACGSSSTFSDAQLHERACIRPQERSMPKEHPDDTEFMAGLRWEIGRCAACRPGLQQAQNVTEVEHVGQGTISGAPIYYCRTCLAYRLVLARAQAAVDGVGDYWPTLLAEAHAS</sequence>